<dbReference type="PANTHER" id="PTHR11232:SF77">
    <property type="entry name" value="GULP PTB DOMAIN CONTAINING ENGULFMENT ADAPTOR 1"/>
    <property type="match status" value="1"/>
</dbReference>
<feature type="non-terminal residue" evidence="6">
    <location>
        <position position="1"/>
    </location>
</feature>
<dbReference type="InterPro" id="IPR006020">
    <property type="entry name" value="PTB/PI_dom"/>
</dbReference>
<dbReference type="PROSITE" id="PS01179">
    <property type="entry name" value="PID"/>
    <property type="match status" value="1"/>
</dbReference>
<evidence type="ECO:0000256" key="1">
    <source>
        <dbReference type="ARBA" id="ARBA00004496"/>
    </source>
</evidence>
<dbReference type="GO" id="GO:0006909">
    <property type="term" value="P:phagocytosis"/>
    <property type="evidence" value="ECO:0007669"/>
    <property type="project" value="UniProtKB-KW"/>
</dbReference>
<keyword evidence="2" id="KW-0963">Cytoplasm</keyword>
<dbReference type="GO" id="GO:0005737">
    <property type="term" value="C:cytoplasm"/>
    <property type="evidence" value="ECO:0007669"/>
    <property type="project" value="UniProtKB-SubCell"/>
</dbReference>
<dbReference type="SUPFAM" id="SSF50729">
    <property type="entry name" value="PH domain-like"/>
    <property type="match status" value="1"/>
</dbReference>
<evidence type="ECO:0000259" key="5">
    <source>
        <dbReference type="PROSITE" id="PS01179"/>
    </source>
</evidence>
<sequence>YSSGAGKQWMHPPEALLRGHIVYYVKFLGHVEVDTPKGSDVVKDAIRKMKFSKQIKKAEGQKPPKVELTISIDGLSILESKSKAVQHQYPLHRISYCADDKSDKRMFTFIAKAAETDVHHCFVFDSEKCAEEITLTVGQAFDLAYRRFLESSSKDMDSKKQHLLLQKKVQQLTQENLTLKARVALLERLIDPKIVQEQERKQAVSPLFECYANMVWDCIFSVWLLFVLL</sequence>
<dbReference type="EnsemblMetazoa" id="CapteT95486">
    <property type="protein sequence ID" value="CapteP95486"/>
    <property type="gene ID" value="CapteG95486"/>
</dbReference>
<name>R7V665_CAPTE</name>
<accession>R7V665</accession>
<evidence type="ECO:0000256" key="2">
    <source>
        <dbReference type="ARBA" id="ARBA00022490"/>
    </source>
</evidence>
<keyword evidence="8" id="KW-1185">Reference proteome</keyword>
<dbReference type="CDD" id="cd01273">
    <property type="entry name" value="PTB_CED-6"/>
    <property type="match status" value="1"/>
</dbReference>
<dbReference type="HOGENOM" id="CLU_1264411_0_0_1"/>
<dbReference type="OMA" id="QSKAYAH"/>
<reference evidence="8" key="1">
    <citation type="submission" date="2012-12" db="EMBL/GenBank/DDBJ databases">
        <authorList>
            <person name="Hellsten U."/>
            <person name="Grimwood J."/>
            <person name="Chapman J.A."/>
            <person name="Shapiro H."/>
            <person name="Aerts A."/>
            <person name="Otillar R.P."/>
            <person name="Terry A.Y."/>
            <person name="Boore J.L."/>
            <person name="Simakov O."/>
            <person name="Marletaz F."/>
            <person name="Cho S.-J."/>
            <person name="Edsinger-Gonzales E."/>
            <person name="Havlak P."/>
            <person name="Kuo D.-H."/>
            <person name="Larsson T."/>
            <person name="Lv J."/>
            <person name="Arendt D."/>
            <person name="Savage R."/>
            <person name="Osoegawa K."/>
            <person name="de Jong P."/>
            <person name="Lindberg D.R."/>
            <person name="Seaver E.C."/>
            <person name="Weisblat D.A."/>
            <person name="Putnam N.H."/>
            <person name="Grigoriev I.V."/>
            <person name="Rokhsar D.S."/>
        </authorList>
    </citation>
    <scope>NUCLEOTIDE SEQUENCE</scope>
    <source>
        <strain evidence="8">I ESC-2004</strain>
    </source>
</reference>
<dbReference type="Proteomes" id="UP000014760">
    <property type="component" value="Unassembled WGS sequence"/>
</dbReference>
<dbReference type="EMBL" id="KB296374">
    <property type="protein sequence ID" value="ELU11836.1"/>
    <property type="molecule type" value="Genomic_DNA"/>
</dbReference>
<feature type="domain" description="PID" evidence="5">
    <location>
        <begin position="23"/>
        <end position="154"/>
    </location>
</feature>
<evidence type="ECO:0000313" key="8">
    <source>
        <dbReference type="Proteomes" id="UP000014760"/>
    </source>
</evidence>
<proteinExistence type="inferred from homology"/>
<dbReference type="FunFam" id="2.30.29.30:FF:000118">
    <property type="entry name" value="GULP PTB domain containing engulfment adaptor 1"/>
    <property type="match status" value="1"/>
</dbReference>
<reference evidence="7" key="3">
    <citation type="submission" date="2015-06" db="UniProtKB">
        <authorList>
            <consortium name="EnsemblMetazoa"/>
        </authorList>
    </citation>
    <scope>IDENTIFICATION</scope>
</reference>
<evidence type="ECO:0000313" key="7">
    <source>
        <dbReference type="EnsemblMetazoa" id="CapteP95486"/>
    </source>
</evidence>
<reference evidence="6 8" key="2">
    <citation type="journal article" date="2013" name="Nature">
        <title>Insights into bilaterian evolution from three spiralian genomes.</title>
        <authorList>
            <person name="Simakov O."/>
            <person name="Marletaz F."/>
            <person name="Cho S.J."/>
            <person name="Edsinger-Gonzales E."/>
            <person name="Havlak P."/>
            <person name="Hellsten U."/>
            <person name="Kuo D.H."/>
            <person name="Larsson T."/>
            <person name="Lv J."/>
            <person name="Arendt D."/>
            <person name="Savage R."/>
            <person name="Osoegawa K."/>
            <person name="de Jong P."/>
            <person name="Grimwood J."/>
            <person name="Chapman J.A."/>
            <person name="Shapiro H."/>
            <person name="Aerts A."/>
            <person name="Otillar R.P."/>
            <person name="Terry A.Y."/>
            <person name="Boore J.L."/>
            <person name="Grigoriev I.V."/>
            <person name="Lindberg D.R."/>
            <person name="Seaver E.C."/>
            <person name="Weisblat D.A."/>
            <person name="Putnam N.H."/>
            <person name="Rokhsar D.S."/>
        </authorList>
    </citation>
    <scope>NUCLEOTIDE SEQUENCE</scope>
    <source>
        <strain evidence="6 8">I ESC-2004</strain>
    </source>
</reference>
<comment type="similarity">
    <text evidence="4">Belongs to the ced-6 family.</text>
</comment>
<evidence type="ECO:0000256" key="3">
    <source>
        <dbReference type="ARBA" id="ARBA00022907"/>
    </source>
</evidence>
<dbReference type="Pfam" id="PF00640">
    <property type="entry name" value="PID"/>
    <property type="match status" value="1"/>
</dbReference>
<dbReference type="InterPro" id="IPR011993">
    <property type="entry name" value="PH-like_dom_sf"/>
</dbReference>
<evidence type="ECO:0000313" key="6">
    <source>
        <dbReference type="EMBL" id="ELU11836.1"/>
    </source>
</evidence>
<gene>
    <name evidence="6" type="ORF">CAPTEDRAFT_95486</name>
</gene>
<dbReference type="InterPro" id="IPR051133">
    <property type="entry name" value="Adapter_Engulfment-Domain"/>
</dbReference>
<dbReference type="SMART" id="SM00462">
    <property type="entry name" value="PTB"/>
    <property type="match status" value="1"/>
</dbReference>
<organism evidence="6">
    <name type="scientific">Capitella teleta</name>
    <name type="common">Polychaete worm</name>
    <dbReference type="NCBI Taxonomy" id="283909"/>
    <lineage>
        <taxon>Eukaryota</taxon>
        <taxon>Metazoa</taxon>
        <taxon>Spiralia</taxon>
        <taxon>Lophotrochozoa</taxon>
        <taxon>Annelida</taxon>
        <taxon>Polychaeta</taxon>
        <taxon>Sedentaria</taxon>
        <taxon>Scolecida</taxon>
        <taxon>Capitellidae</taxon>
        <taxon>Capitella</taxon>
    </lineage>
</organism>
<dbReference type="AlphaFoldDB" id="R7V665"/>
<comment type="subcellular location">
    <subcellularLocation>
        <location evidence="1">Cytoplasm</location>
    </subcellularLocation>
</comment>
<dbReference type="OrthoDB" id="10057585at2759"/>
<dbReference type="PANTHER" id="PTHR11232">
    <property type="entry name" value="PHOSPHOTYROSINE INTERACTION DOMAIN-CONTAINING FAMILY MEMBER"/>
    <property type="match status" value="1"/>
</dbReference>
<evidence type="ECO:0000256" key="4">
    <source>
        <dbReference type="ARBA" id="ARBA00060944"/>
    </source>
</evidence>
<protein>
    <recommendedName>
        <fullName evidence="5">PID domain-containing protein</fullName>
    </recommendedName>
</protein>
<dbReference type="Gene3D" id="2.30.29.30">
    <property type="entry name" value="Pleckstrin-homology domain (PH domain)/Phosphotyrosine-binding domain (PTB)"/>
    <property type="match status" value="1"/>
</dbReference>
<dbReference type="EMBL" id="AMQN01005602">
    <property type="status" value="NOT_ANNOTATED_CDS"/>
    <property type="molecule type" value="Genomic_DNA"/>
</dbReference>
<keyword evidence="3" id="KW-0581">Phagocytosis</keyword>
<dbReference type="STRING" id="283909.R7V665"/>